<dbReference type="PANTHER" id="PTHR12203:SF61">
    <property type="entry name" value="CAPSULE PROTEIN"/>
    <property type="match status" value="1"/>
</dbReference>
<dbReference type="InterPro" id="IPR051091">
    <property type="entry name" value="O-Glucosyltr/Glycosyltrsf_90"/>
</dbReference>
<dbReference type="AlphaFoldDB" id="A0A0L0N1J1"/>
<feature type="region of interest" description="Disordered" evidence="1">
    <location>
        <begin position="475"/>
        <end position="515"/>
    </location>
</feature>
<evidence type="ECO:0000313" key="2">
    <source>
        <dbReference type="EMBL" id="KND87665.1"/>
    </source>
</evidence>
<keyword evidence="3" id="KW-1185">Reference proteome</keyword>
<evidence type="ECO:0008006" key="4">
    <source>
        <dbReference type="Google" id="ProtNLM"/>
    </source>
</evidence>
<name>A0A0L0N1J1_TOLOC</name>
<dbReference type="PANTHER" id="PTHR12203">
    <property type="entry name" value="KDEL LYS-ASP-GLU-LEU CONTAINING - RELATED"/>
    <property type="match status" value="1"/>
</dbReference>
<dbReference type="OrthoDB" id="202415at2759"/>
<accession>A0A0L0N1J1</accession>
<comment type="caution">
    <text evidence="2">The sequence shown here is derived from an EMBL/GenBank/DDBJ whole genome shotgun (WGS) entry which is preliminary data.</text>
</comment>
<evidence type="ECO:0000313" key="3">
    <source>
        <dbReference type="Proteomes" id="UP000036947"/>
    </source>
</evidence>
<sequence length="784" mass="84648">MLSPAGPALLCAALAQHLASRDVELVSEAVCWAILPALAKVTRRHGRCCGTSSTAAASRPLAPRSSLAFALGVAAACWYRAEEHIVVLFPVLTPILLSGVRLAPALTTDSQLLGPSVTTRWGSGLVAAFSCLILARSNGTGLQSLGVCVLVVALLYGGYLGVSTPNVDGSSAEDANERKRCDDVAEGIYVQDMALACALRVLPALAVATGVRMFVLDEPNGSFAKAVMVGLVKALSWLFTLKTARQSSWCVATTIGTFAMASTRNPFAQTSDLQAVSNLGASMLSLGQTMHMLPKAAGRSTWTLWALCLGNHPVEALARAAEAEFDAMLARQSRNYTAAEAEYRRRYGMGPPAGFKAWYDYAVARGSPIIDEFDMIHEAVAPFLKMSGRRVRAAMREACAFTGETGETRCRHGWRTFDRHIEEAFGKMLGDVKGVLPDVEFLVNHLDEPRVMLPDRESTSRGPVTVTDLSRQPIWDTLTRNCPRQGASSSSSSSSSTRPGVGGRGGAETDTHGMPFVTDARADKDLCRHPEYRDMHGLAMSPVSFVLVDGAVPVLSTGAPSTMGDVLFPSPAYGEGEFAYDEGRDVPWERKRNALYWAGSTTGAYASDDDGWRRFHRHRLAALAQCLEKGERQRHWYLGSDEGGRVRRRASSLPLNGRLWDVAFTRMVQCRGAACGAQPTRFDTRRWADKDAALRSRLVFDVDGNGISGRFGKLLASRSASRSAPLKQTLLREWHDERLAAWVHYVPVSQGLGELPELVAWLTGSEAGRARARRVGGAGDEGGG</sequence>
<dbReference type="EMBL" id="LFRF01000033">
    <property type="protein sequence ID" value="KND87665.1"/>
    <property type="molecule type" value="Genomic_DNA"/>
</dbReference>
<reference evidence="2 3" key="1">
    <citation type="journal article" date="2015" name="BMC Genomics">
        <title>The genome of the truffle-parasite Tolypocladium ophioglossoides and the evolution of antifungal peptaibiotics.</title>
        <authorList>
            <person name="Quandt C.A."/>
            <person name="Bushley K.E."/>
            <person name="Spatafora J.W."/>
        </authorList>
    </citation>
    <scope>NUCLEOTIDE SEQUENCE [LARGE SCALE GENOMIC DNA]</scope>
    <source>
        <strain evidence="2 3">CBS 100239</strain>
    </source>
</reference>
<gene>
    <name evidence="2" type="ORF">TOPH_07696</name>
</gene>
<evidence type="ECO:0000256" key="1">
    <source>
        <dbReference type="SAM" id="MobiDB-lite"/>
    </source>
</evidence>
<organism evidence="2 3">
    <name type="scientific">Tolypocladium ophioglossoides (strain CBS 100239)</name>
    <name type="common">Snaketongue truffleclub</name>
    <name type="synonym">Elaphocordyceps ophioglossoides</name>
    <dbReference type="NCBI Taxonomy" id="1163406"/>
    <lineage>
        <taxon>Eukaryota</taxon>
        <taxon>Fungi</taxon>
        <taxon>Dikarya</taxon>
        <taxon>Ascomycota</taxon>
        <taxon>Pezizomycotina</taxon>
        <taxon>Sordariomycetes</taxon>
        <taxon>Hypocreomycetidae</taxon>
        <taxon>Hypocreales</taxon>
        <taxon>Ophiocordycipitaceae</taxon>
        <taxon>Tolypocladium</taxon>
    </lineage>
</organism>
<protein>
    <recommendedName>
        <fullName evidence="4">Beta-1,2-xylosyltransferase 1</fullName>
    </recommendedName>
</protein>
<dbReference type="Proteomes" id="UP000036947">
    <property type="component" value="Unassembled WGS sequence"/>
</dbReference>
<proteinExistence type="predicted"/>